<evidence type="ECO:0000313" key="1">
    <source>
        <dbReference type="EMBL" id="HIY74492.1"/>
    </source>
</evidence>
<proteinExistence type="predicted"/>
<name>A0A9D1Z630_9FIRM</name>
<dbReference type="Proteomes" id="UP000886824">
    <property type="component" value="Unassembled WGS sequence"/>
</dbReference>
<evidence type="ECO:0000313" key="2">
    <source>
        <dbReference type="Proteomes" id="UP000886824"/>
    </source>
</evidence>
<dbReference type="AlphaFoldDB" id="A0A9D1Z630"/>
<organism evidence="1 2">
    <name type="scientific">Candidatus Intestinimonas merdavium</name>
    <dbReference type="NCBI Taxonomy" id="2838622"/>
    <lineage>
        <taxon>Bacteria</taxon>
        <taxon>Bacillati</taxon>
        <taxon>Bacillota</taxon>
        <taxon>Clostridia</taxon>
        <taxon>Eubacteriales</taxon>
        <taxon>Intestinimonas</taxon>
    </lineage>
</organism>
<protein>
    <submittedName>
        <fullName evidence="1">M15 family metallopeptidase</fullName>
    </submittedName>
</protein>
<sequence>MGSSLSTLAYQIEPDYYNYTGSYSSTISTACDSYTLSFTPMTQAEIQEVQFWERVDRGEASYDDYWTQDFLLDYQGENPRKYLLLFGSADKRRFASKEEADASMTTISVPVWKLSNGVKTPSTMSLTVHTALAQDVTDIFTEIYNGLGAVPHPRCGRLLLAGSHWTPETAPYSIGPDSSVARIFAEHGWSWGGDAWEWDSDISYGYHDYMRFSYMGG</sequence>
<comment type="caution">
    <text evidence="1">The sequence shown here is derived from an EMBL/GenBank/DDBJ whole genome shotgun (WGS) entry which is preliminary data.</text>
</comment>
<reference evidence="1" key="2">
    <citation type="submission" date="2021-04" db="EMBL/GenBank/DDBJ databases">
        <authorList>
            <person name="Gilroy R."/>
        </authorList>
    </citation>
    <scope>NUCLEOTIDE SEQUENCE</scope>
    <source>
        <strain evidence="1">CHK33-7979</strain>
    </source>
</reference>
<gene>
    <name evidence="1" type="ORF">H9826_11095</name>
</gene>
<accession>A0A9D1Z630</accession>
<dbReference type="EMBL" id="DXCX01000121">
    <property type="protein sequence ID" value="HIY74492.1"/>
    <property type="molecule type" value="Genomic_DNA"/>
</dbReference>
<reference evidence="1" key="1">
    <citation type="journal article" date="2021" name="PeerJ">
        <title>Extensive microbial diversity within the chicken gut microbiome revealed by metagenomics and culture.</title>
        <authorList>
            <person name="Gilroy R."/>
            <person name="Ravi A."/>
            <person name="Getino M."/>
            <person name="Pursley I."/>
            <person name="Horton D.L."/>
            <person name="Alikhan N.F."/>
            <person name="Baker D."/>
            <person name="Gharbi K."/>
            <person name="Hall N."/>
            <person name="Watson M."/>
            <person name="Adriaenssens E.M."/>
            <person name="Foster-Nyarko E."/>
            <person name="Jarju S."/>
            <person name="Secka A."/>
            <person name="Antonio M."/>
            <person name="Oren A."/>
            <person name="Chaudhuri R.R."/>
            <person name="La Ragione R."/>
            <person name="Hildebrand F."/>
            <person name="Pallen M.J."/>
        </authorList>
    </citation>
    <scope>NUCLEOTIDE SEQUENCE</scope>
    <source>
        <strain evidence="1">CHK33-7979</strain>
    </source>
</reference>